<evidence type="ECO:0000313" key="18">
    <source>
        <dbReference type="Proteomes" id="UP000263595"/>
    </source>
</evidence>
<dbReference type="Pfam" id="PF10410">
    <property type="entry name" value="DnaB_bind"/>
    <property type="match status" value="1"/>
</dbReference>
<accession>A0A383RPN3</accession>
<dbReference type="FunFam" id="3.90.580.10:FF:000001">
    <property type="entry name" value="DNA primase"/>
    <property type="match status" value="1"/>
</dbReference>
<dbReference type="InterPro" id="IPR030846">
    <property type="entry name" value="DnaG_bac"/>
</dbReference>
<dbReference type="SUPFAM" id="SSF117023">
    <property type="entry name" value="DNA primase DnaG, C-terminal domain"/>
    <property type="match status" value="1"/>
</dbReference>
<feature type="domain" description="Toprim" evidence="16">
    <location>
        <begin position="261"/>
        <end position="343"/>
    </location>
</feature>
<evidence type="ECO:0000256" key="6">
    <source>
        <dbReference type="ARBA" id="ARBA00022723"/>
    </source>
</evidence>
<evidence type="ECO:0000256" key="7">
    <source>
        <dbReference type="ARBA" id="ARBA00022771"/>
    </source>
</evidence>
<dbReference type="OrthoDB" id="9803773at2"/>
<dbReference type="InterPro" id="IPR036977">
    <property type="entry name" value="DNA_primase_Znf_CHC2"/>
</dbReference>
<dbReference type="PROSITE" id="PS50880">
    <property type="entry name" value="TOPRIM"/>
    <property type="match status" value="1"/>
</dbReference>
<evidence type="ECO:0000256" key="10">
    <source>
        <dbReference type="ARBA" id="ARBA00023125"/>
    </source>
</evidence>
<dbReference type="EC" id="2.7.7.101" evidence="12"/>
<dbReference type="GO" id="GO:0005737">
    <property type="term" value="C:cytoplasm"/>
    <property type="evidence" value="ECO:0007669"/>
    <property type="project" value="TreeGrafter"/>
</dbReference>
<keyword evidence="18" id="KW-1185">Reference proteome</keyword>
<dbReference type="HAMAP" id="MF_00974">
    <property type="entry name" value="DNA_primase_DnaG"/>
    <property type="match status" value="1"/>
</dbReference>
<dbReference type="SUPFAM" id="SSF57783">
    <property type="entry name" value="Zinc beta-ribbon"/>
    <property type="match status" value="1"/>
</dbReference>
<keyword evidence="6 12" id="KW-0479">Metal-binding</keyword>
<evidence type="ECO:0000256" key="1">
    <source>
        <dbReference type="ARBA" id="ARBA00022478"/>
    </source>
</evidence>
<dbReference type="GO" id="GO:0000428">
    <property type="term" value="C:DNA-directed RNA polymerase complex"/>
    <property type="evidence" value="ECO:0007669"/>
    <property type="project" value="UniProtKB-KW"/>
</dbReference>
<evidence type="ECO:0000256" key="4">
    <source>
        <dbReference type="ARBA" id="ARBA00022695"/>
    </source>
</evidence>
<dbReference type="GO" id="GO:0006269">
    <property type="term" value="P:DNA replication, synthesis of primer"/>
    <property type="evidence" value="ECO:0007669"/>
    <property type="project" value="UniProtKB-UniRule"/>
</dbReference>
<dbReference type="GO" id="GO:0003899">
    <property type="term" value="F:DNA-directed RNA polymerase activity"/>
    <property type="evidence" value="ECO:0007669"/>
    <property type="project" value="UniProtKB-UniRule"/>
</dbReference>
<dbReference type="InterPro" id="IPR037068">
    <property type="entry name" value="DNA_primase_core_N_sf"/>
</dbReference>
<dbReference type="Pfam" id="PF01807">
    <property type="entry name" value="Zn_ribbon_DnaG"/>
    <property type="match status" value="1"/>
</dbReference>
<dbReference type="EMBL" id="UNOZ01000002">
    <property type="protein sequence ID" value="SYX88328.1"/>
    <property type="molecule type" value="Genomic_DNA"/>
</dbReference>
<evidence type="ECO:0000256" key="5">
    <source>
        <dbReference type="ARBA" id="ARBA00022705"/>
    </source>
</evidence>
<evidence type="ECO:0000256" key="11">
    <source>
        <dbReference type="ARBA" id="ARBA00023163"/>
    </source>
</evidence>
<dbReference type="PANTHER" id="PTHR30313:SF2">
    <property type="entry name" value="DNA PRIMASE"/>
    <property type="match status" value="1"/>
</dbReference>
<evidence type="ECO:0000256" key="14">
    <source>
        <dbReference type="PIRSR" id="PIRSR002811-1"/>
    </source>
</evidence>
<dbReference type="Gene3D" id="1.20.50.20">
    <property type="entry name" value="DnaG, RNA polymerase domain, helical bundle"/>
    <property type="match status" value="1"/>
</dbReference>
<sequence length="660" mass="73837">MAGLIPQSFIDDLLNRTDIVDVVSSRIQLKKAGKNYSACCPFHKEKTPSFTVSPDKQFYYCFGCGAGGNALGFVMDHDNLDFPQAVEDLARTAGMEVPREEGRRGQKPRQPTDSPLYPLLEAAAEFYRQALRSHQTRKAAVDYLKGRGLSGEIARDFSLGFAPPGWDNLMKHLGADSLQQKVMIDAGLLIENAESGKRYDRFRDRVMFPIRDSRGRVIAFGGRVLGDDKPKYLNSPETPVFHKGQELYGLFEARKHNRNLDEIIVVEGYMDVIALAQQGLRNAVATLGTATSEEHLKRLFRVVPSVLFCFDGDQAGRKAAWRALESTLSSLQDGRRARFLFLPEGEDPDTLVRAEGTDAFRARIHQHAQPLADYFFEQLSNEADPRSLEGKAHMATLAAPLIEKVPGANLRQLMRNRLKEITGLDTQQVEQLTQHAPAASVPDYDPGYDYDAMASYTPDFADAHQPDYGGGQQQQQPWTPNKGTGKKQWDKKPWDKKGGKPWQRDGQREAPPRVPAPVEPPTLSALRTLLHHPLLAGKVEDASHFADEEHVYNQLLVALIEAAQKNPKLSSMQLIARWHGTDQGRLLRALAEKEWLIDADNLEQQFFDTITSLSARQRERSLEHLMRKARQSDLSTEEKSQLLALLSRNVPAQNPTSSGA</sequence>
<dbReference type="NCBIfam" id="TIGR01391">
    <property type="entry name" value="dnaG"/>
    <property type="match status" value="1"/>
</dbReference>
<evidence type="ECO:0000256" key="15">
    <source>
        <dbReference type="SAM" id="MobiDB-lite"/>
    </source>
</evidence>
<dbReference type="Gene3D" id="3.90.980.10">
    <property type="entry name" value="DNA primase, catalytic core, N-terminal domain"/>
    <property type="match status" value="1"/>
</dbReference>
<evidence type="ECO:0000256" key="8">
    <source>
        <dbReference type="ARBA" id="ARBA00022833"/>
    </source>
</evidence>
<feature type="region of interest" description="Disordered" evidence="15">
    <location>
        <begin position="95"/>
        <end position="114"/>
    </location>
</feature>
<keyword evidence="2 12" id="KW-0639">Primosome</keyword>
<reference evidence="18" key="1">
    <citation type="submission" date="2018-08" db="EMBL/GenBank/DDBJ databases">
        <authorList>
            <person name="Blom J."/>
        </authorList>
    </citation>
    <scope>NUCLEOTIDE SEQUENCE [LARGE SCALE GENOMIC DNA]</scope>
    <source>
        <strain evidence="18">CCOS 865</strain>
    </source>
</reference>
<evidence type="ECO:0000256" key="13">
    <source>
        <dbReference type="PIRNR" id="PIRNR002811"/>
    </source>
</evidence>
<evidence type="ECO:0000256" key="12">
    <source>
        <dbReference type="HAMAP-Rule" id="MF_00974"/>
    </source>
</evidence>
<keyword evidence="7 12" id="KW-0863">Zinc-finger</keyword>
<dbReference type="Gene3D" id="1.10.860.10">
    <property type="entry name" value="DNAb Helicase, Chain A"/>
    <property type="match status" value="1"/>
</dbReference>
<feature type="region of interest" description="Disordered" evidence="15">
    <location>
        <begin position="459"/>
        <end position="519"/>
    </location>
</feature>
<comment type="catalytic activity">
    <reaction evidence="12">
        <text>ssDNA + n NTP = ssDNA/pppN(pN)n-1 hybrid + (n-1) diphosphate.</text>
        <dbReference type="EC" id="2.7.7.101"/>
    </reaction>
</comment>
<dbReference type="PIRSF" id="PIRSF002811">
    <property type="entry name" value="DnaG"/>
    <property type="match status" value="1"/>
</dbReference>
<keyword evidence="3 12" id="KW-0808">Transferase</keyword>
<keyword evidence="8 12" id="KW-0862">Zinc</keyword>
<dbReference type="InterPro" id="IPR013173">
    <property type="entry name" value="DNA_primase_DnaG_DnaB-bd_dom"/>
</dbReference>
<dbReference type="SMART" id="SM00766">
    <property type="entry name" value="DnaG_DnaB_bind"/>
    <property type="match status" value="1"/>
</dbReference>
<keyword evidence="9" id="KW-0460">Magnesium</keyword>
<dbReference type="Gene3D" id="3.90.580.10">
    <property type="entry name" value="Zinc finger, CHC2-type domain"/>
    <property type="match status" value="1"/>
</dbReference>
<keyword evidence="11 12" id="KW-0804">Transcription</keyword>
<dbReference type="Proteomes" id="UP000263595">
    <property type="component" value="Unassembled WGS sequence"/>
</dbReference>
<dbReference type="Pfam" id="PF08275">
    <property type="entry name" value="DNAG_N"/>
    <property type="match status" value="1"/>
</dbReference>
<keyword evidence="1 12" id="KW-0240">DNA-directed RNA polymerase</keyword>
<dbReference type="FunFam" id="3.40.1360.10:FF:000002">
    <property type="entry name" value="DNA primase"/>
    <property type="match status" value="1"/>
</dbReference>
<dbReference type="Gene3D" id="3.40.1360.10">
    <property type="match status" value="1"/>
</dbReference>
<dbReference type="InterPro" id="IPR019475">
    <property type="entry name" value="DNA_primase_DnaB-bd"/>
</dbReference>
<evidence type="ECO:0000256" key="9">
    <source>
        <dbReference type="ARBA" id="ARBA00022842"/>
    </source>
</evidence>
<dbReference type="SMART" id="SM00493">
    <property type="entry name" value="TOPRIM"/>
    <property type="match status" value="1"/>
</dbReference>
<feature type="compositionally biased region" description="Basic and acidic residues" evidence="15">
    <location>
        <begin position="487"/>
        <end position="511"/>
    </location>
</feature>
<dbReference type="Pfam" id="PF13662">
    <property type="entry name" value="Toprim_4"/>
    <property type="match status" value="1"/>
</dbReference>
<dbReference type="GO" id="GO:1990077">
    <property type="term" value="C:primosome complex"/>
    <property type="evidence" value="ECO:0007669"/>
    <property type="project" value="UniProtKB-KW"/>
</dbReference>
<comment type="domain">
    <text evidence="12">Contains an N-terminal zinc-binding domain, a central core domain that contains the primase activity, and a C-terminal DnaB-binding domain.</text>
</comment>
<dbReference type="Pfam" id="PF08278">
    <property type="entry name" value="DnaG_DnaB_bind"/>
    <property type="match status" value="1"/>
</dbReference>
<gene>
    <name evidence="12 17" type="primary">dnaG</name>
    <name evidence="17" type="ORF">CCOS865_00553</name>
</gene>
<dbReference type="FunFam" id="3.90.980.10:FF:000001">
    <property type="entry name" value="DNA primase"/>
    <property type="match status" value="1"/>
</dbReference>
<dbReference type="AlphaFoldDB" id="A0A383RPN3"/>
<comment type="cofactor">
    <cofactor evidence="12 13 14">
        <name>Zn(2+)</name>
        <dbReference type="ChEBI" id="CHEBI:29105"/>
    </cofactor>
    <text evidence="12 13 14">Binds 1 zinc ion per monomer.</text>
</comment>
<dbReference type="GO" id="GO:0003677">
    <property type="term" value="F:DNA binding"/>
    <property type="evidence" value="ECO:0007669"/>
    <property type="project" value="UniProtKB-KW"/>
</dbReference>
<dbReference type="RefSeq" id="WP_119137710.1">
    <property type="nucleotide sequence ID" value="NZ_CBCSFL010000013.1"/>
</dbReference>
<dbReference type="InterPro" id="IPR050219">
    <property type="entry name" value="DnaG_primase"/>
</dbReference>
<dbReference type="InterPro" id="IPR016136">
    <property type="entry name" value="DNA_helicase_N/primase_C"/>
</dbReference>
<protein>
    <recommendedName>
        <fullName evidence="12 13">DNA primase</fullName>
        <ecNumber evidence="12">2.7.7.101</ecNumber>
    </recommendedName>
</protein>
<dbReference type="PANTHER" id="PTHR30313">
    <property type="entry name" value="DNA PRIMASE"/>
    <property type="match status" value="1"/>
</dbReference>
<dbReference type="InterPro" id="IPR002694">
    <property type="entry name" value="Znf_CHC2"/>
</dbReference>
<dbReference type="SMART" id="SM00400">
    <property type="entry name" value="ZnF_CHCC"/>
    <property type="match status" value="1"/>
</dbReference>
<evidence type="ECO:0000256" key="3">
    <source>
        <dbReference type="ARBA" id="ARBA00022679"/>
    </source>
</evidence>
<dbReference type="InterPro" id="IPR034151">
    <property type="entry name" value="TOPRIM_DnaG_bac"/>
</dbReference>
<comment type="similarity">
    <text evidence="12 13">Belongs to the DnaG primase family.</text>
</comment>
<evidence type="ECO:0000259" key="16">
    <source>
        <dbReference type="PROSITE" id="PS50880"/>
    </source>
</evidence>
<keyword evidence="4 12" id="KW-0548">Nucleotidyltransferase</keyword>
<keyword evidence="5 12" id="KW-0235">DNA replication</keyword>
<dbReference type="SUPFAM" id="SSF56731">
    <property type="entry name" value="DNA primase core"/>
    <property type="match status" value="1"/>
</dbReference>
<evidence type="ECO:0000313" key="17">
    <source>
        <dbReference type="EMBL" id="SYX88328.1"/>
    </source>
</evidence>
<feature type="zinc finger region" description="CHC2-type" evidence="12 14">
    <location>
        <begin position="40"/>
        <end position="64"/>
    </location>
</feature>
<organism evidence="17 18">
    <name type="scientific">Pseudomonas reidholzensis</name>
    <dbReference type="NCBI Taxonomy" id="1785162"/>
    <lineage>
        <taxon>Bacteria</taxon>
        <taxon>Pseudomonadati</taxon>
        <taxon>Pseudomonadota</taxon>
        <taxon>Gammaproteobacteria</taxon>
        <taxon>Pseudomonadales</taxon>
        <taxon>Pseudomonadaceae</taxon>
        <taxon>Pseudomonas</taxon>
    </lineage>
</organism>
<evidence type="ECO:0000256" key="2">
    <source>
        <dbReference type="ARBA" id="ARBA00022515"/>
    </source>
</evidence>
<dbReference type="InterPro" id="IPR013264">
    <property type="entry name" value="DNAG_N"/>
</dbReference>
<comment type="function">
    <text evidence="12 13">RNA polymerase that catalyzes the synthesis of short RNA molecules used as primers for DNA polymerase during DNA replication.</text>
</comment>
<dbReference type="GO" id="GO:0008270">
    <property type="term" value="F:zinc ion binding"/>
    <property type="evidence" value="ECO:0007669"/>
    <property type="project" value="UniProtKB-UniRule"/>
</dbReference>
<keyword evidence="10 12" id="KW-0238">DNA-binding</keyword>
<dbReference type="InterPro" id="IPR006171">
    <property type="entry name" value="TOPRIM_dom"/>
</dbReference>
<dbReference type="CDD" id="cd03364">
    <property type="entry name" value="TOPRIM_DnaG_primases"/>
    <property type="match status" value="1"/>
</dbReference>
<name>A0A383RPN3_9PSED</name>
<dbReference type="InterPro" id="IPR006295">
    <property type="entry name" value="DNA_primase_DnaG"/>
</dbReference>
<comment type="subunit">
    <text evidence="12">Monomer. Interacts with DnaB.</text>
</comment>
<proteinExistence type="inferred from homology"/>